<dbReference type="Proteomes" id="UP001519348">
    <property type="component" value="Unassembled WGS sequence"/>
</dbReference>
<sequence>MKKTFNITAFIFLIIFLIIAAGVMTGSRWVEKIDLSLISLLQANVTETGASVISILTNIGGVEEIIIFTLAAVIILFIRKMYVAGFWFGLTVFVSPGVLVSIIKLIVDRDRPDFLRLAFESSQSFPSGHSTASTVFYGLIAVSLILLIHTLWKRVLIGILAFALISFVMASRIYLGVHFPTDVLAGFSFGTASVLFSLVLYQSVRTKFQAWLSSKNIQDKSPSLFQ</sequence>
<dbReference type="OrthoDB" id="9789113at2"/>
<evidence type="ECO:0000313" key="6">
    <source>
        <dbReference type="Proteomes" id="UP001519348"/>
    </source>
</evidence>
<feature type="domain" description="Phosphatidic acid phosphatase type 2/haloperoxidase" evidence="2">
    <location>
        <begin position="88"/>
        <end position="198"/>
    </location>
</feature>
<evidence type="ECO:0000313" key="5">
    <source>
        <dbReference type="Proteomes" id="UP000242700"/>
    </source>
</evidence>
<dbReference type="InterPro" id="IPR036938">
    <property type="entry name" value="PAP2/HPO_sf"/>
</dbReference>
<dbReference type="PANTHER" id="PTHR14969:SF13">
    <property type="entry name" value="AT30094P"/>
    <property type="match status" value="1"/>
</dbReference>
<feature type="transmembrane region" description="Helical" evidence="1">
    <location>
        <begin position="127"/>
        <end position="148"/>
    </location>
</feature>
<accession>A0A1G8XKK3</accession>
<keyword evidence="1" id="KW-1133">Transmembrane helix</keyword>
<dbReference type="EC" id="3.6.1.27" evidence="3"/>
<reference evidence="3 6" key="3">
    <citation type="submission" date="2021-03" db="EMBL/GenBank/DDBJ databases">
        <title>Genomic Encyclopedia of Type Strains, Phase IV (KMG-IV): sequencing the most valuable type-strain genomes for metagenomic binning, comparative biology and taxonomic classification.</title>
        <authorList>
            <person name="Goeker M."/>
        </authorList>
    </citation>
    <scope>NUCLEOTIDE SEQUENCE [LARGE SCALE GENOMIC DNA]</scope>
    <source>
        <strain evidence="3 6">DSM 22420</strain>
    </source>
</reference>
<dbReference type="STRING" id="586411.SAMN05216187_103185"/>
<dbReference type="RefSeq" id="WP_092595890.1">
    <property type="nucleotide sequence ID" value="NZ_BMCN01000002.1"/>
</dbReference>
<keyword evidence="3" id="KW-0378">Hydrolase</keyword>
<feature type="transmembrane region" description="Helical" evidence="1">
    <location>
        <begin position="7"/>
        <end position="30"/>
    </location>
</feature>
<proteinExistence type="predicted"/>
<keyword evidence="6" id="KW-1185">Reference proteome</keyword>
<dbReference type="SUPFAM" id="SSF48317">
    <property type="entry name" value="Acid phosphatase/Vanadium-dependent haloperoxidase"/>
    <property type="match status" value="1"/>
</dbReference>
<dbReference type="Proteomes" id="UP000242700">
    <property type="component" value="Unassembled WGS sequence"/>
</dbReference>
<gene>
    <name evidence="3" type="ORF">J2Z27_001338</name>
    <name evidence="4" type="ORF">SAMN05216187_103185</name>
</gene>
<keyword evidence="1" id="KW-0812">Transmembrane</keyword>
<evidence type="ECO:0000256" key="1">
    <source>
        <dbReference type="SAM" id="Phobius"/>
    </source>
</evidence>
<dbReference type="CDD" id="cd03392">
    <property type="entry name" value="PAP2_like_2"/>
    <property type="match status" value="1"/>
</dbReference>
<organism evidence="4 5">
    <name type="scientific">Jeotgalicoccus aerolatus</name>
    <dbReference type="NCBI Taxonomy" id="709510"/>
    <lineage>
        <taxon>Bacteria</taxon>
        <taxon>Bacillati</taxon>
        <taxon>Bacillota</taxon>
        <taxon>Bacilli</taxon>
        <taxon>Bacillales</taxon>
        <taxon>Staphylococcaceae</taxon>
        <taxon>Jeotgalicoccus</taxon>
    </lineage>
</organism>
<evidence type="ECO:0000313" key="3">
    <source>
        <dbReference type="EMBL" id="MBP1952290.1"/>
    </source>
</evidence>
<feature type="transmembrane region" description="Helical" evidence="1">
    <location>
        <begin position="85"/>
        <end position="107"/>
    </location>
</feature>
<reference evidence="4" key="1">
    <citation type="submission" date="2016-10" db="EMBL/GenBank/DDBJ databases">
        <authorList>
            <person name="de Groot N.N."/>
        </authorList>
    </citation>
    <scope>NUCLEOTIDE SEQUENCE [LARGE SCALE GENOMIC DNA]</scope>
    <source>
        <strain evidence="4">CGMCC 1.8911</strain>
    </source>
</reference>
<evidence type="ECO:0000313" key="4">
    <source>
        <dbReference type="EMBL" id="SDJ90724.1"/>
    </source>
</evidence>
<feature type="transmembrane region" description="Helical" evidence="1">
    <location>
        <begin position="183"/>
        <end position="201"/>
    </location>
</feature>
<dbReference type="EMBL" id="FNFI01000003">
    <property type="protein sequence ID" value="SDJ90724.1"/>
    <property type="molecule type" value="Genomic_DNA"/>
</dbReference>
<dbReference type="AlphaFoldDB" id="A0A1G8XKK3"/>
<dbReference type="Pfam" id="PF01569">
    <property type="entry name" value="PAP2"/>
    <property type="match status" value="1"/>
</dbReference>
<reference evidence="5" key="2">
    <citation type="submission" date="2016-10" db="EMBL/GenBank/DDBJ databases">
        <authorList>
            <person name="Varghese N."/>
            <person name="Submissions S."/>
        </authorList>
    </citation>
    <scope>NUCLEOTIDE SEQUENCE [LARGE SCALE GENOMIC DNA]</scope>
    <source>
        <strain evidence="5">CGMCC 1.8911</strain>
    </source>
</reference>
<dbReference type="InterPro" id="IPR000326">
    <property type="entry name" value="PAP2/HPO"/>
</dbReference>
<feature type="transmembrane region" description="Helical" evidence="1">
    <location>
        <begin position="155"/>
        <end position="177"/>
    </location>
</feature>
<evidence type="ECO:0000259" key="2">
    <source>
        <dbReference type="SMART" id="SM00014"/>
    </source>
</evidence>
<feature type="transmembrane region" description="Helical" evidence="1">
    <location>
        <begin position="50"/>
        <end position="78"/>
    </location>
</feature>
<dbReference type="PANTHER" id="PTHR14969">
    <property type="entry name" value="SPHINGOSINE-1-PHOSPHATE PHOSPHOHYDROLASE"/>
    <property type="match status" value="1"/>
</dbReference>
<dbReference type="EMBL" id="JAGGKN010000004">
    <property type="protein sequence ID" value="MBP1952290.1"/>
    <property type="molecule type" value="Genomic_DNA"/>
</dbReference>
<keyword evidence="1" id="KW-0472">Membrane</keyword>
<dbReference type="SMART" id="SM00014">
    <property type="entry name" value="acidPPc"/>
    <property type="match status" value="1"/>
</dbReference>
<protein>
    <submittedName>
        <fullName evidence="4">Undecaprenyl-diphosphatase</fullName>
        <ecNumber evidence="3">3.6.1.27</ecNumber>
    </submittedName>
</protein>
<name>A0A1G8XKK3_9STAP</name>
<dbReference type="Gene3D" id="1.20.144.10">
    <property type="entry name" value="Phosphatidic acid phosphatase type 2/haloperoxidase"/>
    <property type="match status" value="2"/>
</dbReference>
<dbReference type="GO" id="GO:0050380">
    <property type="term" value="F:undecaprenyl-diphosphatase activity"/>
    <property type="evidence" value="ECO:0007669"/>
    <property type="project" value="UniProtKB-EC"/>
</dbReference>